<protein>
    <recommendedName>
        <fullName evidence="12 13">ATP synthase subunit a</fullName>
    </recommendedName>
    <alternativeName>
        <fullName evidence="12">ATP synthase F0 sector subunit a</fullName>
    </alternativeName>
    <alternativeName>
        <fullName evidence="12">F-ATPase subunit 6</fullName>
    </alternativeName>
</protein>
<comment type="subcellular location">
    <subcellularLocation>
        <location evidence="12 13">Cell membrane</location>
        <topology evidence="12 13">Multi-pass membrane protein</topology>
    </subcellularLocation>
    <subcellularLocation>
        <location evidence="1">Membrane</location>
        <topology evidence="1">Multi-pass membrane protein</topology>
    </subcellularLocation>
</comment>
<evidence type="ECO:0000256" key="4">
    <source>
        <dbReference type="ARBA" id="ARBA00022475"/>
    </source>
</evidence>
<dbReference type="SUPFAM" id="SSF81336">
    <property type="entry name" value="F1F0 ATP synthase subunit A"/>
    <property type="match status" value="1"/>
</dbReference>
<feature type="transmembrane region" description="Helical" evidence="12">
    <location>
        <begin position="165"/>
        <end position="187"/>
    </location>
</feature>
<dbReference type="GO" id="GO:0042777">
    <property type="term" value="P:proton motive force-driven plasma membrane ATP synthesis"/>
    <property type="evidence" value="ECO:0007669"/>
    <property type="project" value="TreeGrafter"/>
</dbReference>
<dbReference type="GO" id="GO:0046933">
    <property type="term" value="F:proton-transporting ATP synthase activity, rotational mechanism"/>
    <property type="evidence" value="ECO:0007669"/>
    <property type="project" value="UniProtKB-UniRule"/>
</dbReference>
<evidence type="ECO:0000256" key="3">
    <source>
        <dbReference type="ARBA" id="ARBA00022448"/>
    </source>
</evidence>
<dbReference type="NCBIfam" id="NF004481">
    <property type="entry name" value="PRK05815.2-3"/>
    <property type="match status" value="1"/>
</dbReference>
<evidence type="ECO:0000256" key="8">
    <source>
        <dbReference type="ARBA" id="ARBA00022989"/>
    </source>
</evidence>
<gene>
    <name evidence="12" type="primary">atpB</name>
    <name evidence="14" type="ORF">HP555_02755</name>
</gene>
<keyword evidence="3 12" id="KW-0813">Transport</keyword>
<keyword evidence="8 12" id="KW-1133">Transmembrane helix</keyword>
<feature type="transmembrane region" description="Helical" evidence="12">
    <location>
        <begin position="16"/>
        <end position="39"/>
    </location>
</feature>
<dbReference type="Pfam" id="PF00119">
    <property type="entry name" value="ATP-synt_A"/>
    <property type="match status" value="1"/>
</dbReference>
<dbReference type="NCBIfam" id="TIGR03306">
    <property type="entry name" value="altF1_A"/>
    <property type="match status" value="1"/>
</dbReference>
<keyword evidence="9 12" id="KW-0406">Ion transport</keyword>
<evidence type="ECO:0000313" key="14">
    <source>
        <dbReference type="EMBL" id="QQG64857.1"/>
    </source>
</evidence>
<evidence type="ECO:0000256" key="10">
    <source>
        <dbReference type="ARBA" id="ARBA00023136"/>
    </source>
</evidence>
<dbReference type="RefSeq" id="WP_199263689.1">
    <property type="nucleotide sequence ID" value="NZ_CP054140.1"/>
</dbReference>
<dbReference type="PRINTS" id="PR00123">
    <property type="entry name" value="ATPASEA"/>
</dbReference>
<evidence type="ECO:0000256" key="11">
    <source>
        <dbReference type="ARBA" id="ARBA00023310"/>
    </source>
</evidence>
<comment type="similarity">
    <text evidence="2 12 13">Belongs to the ATPase A chain family.</text>
</comment>
<name>A0A7T5VBI9_9BACT</name>
<dbReference type="Gene3D" id="1.20.120.220">
    <property type="entry name" value="ATP synthase, F0 complex, subunit A"/>
    <property type="match status" value="1"/>
</dbReference>
<dbReference type="EMBL" id="CP054140">
    <property type="protein sequence ID" value="QQG64857.1"/>
    <property type="molecule type" value="Genomic_DNA"/>
</dbReference>
<evidence type="ECO:0000256" key="5">
    <source>
        <dbReference type="ARBA" id="ARBA00022547"/>
    </source>
</evidence>
<feature type="transmembrane region" description="Helical" evidence="12">
    <location>
        <begin position="113"/>
        <end position="136"/>
    </location>
</feature>
<dbReference type="PROSITE" id="PS00449">
    <property type="entry name" value="ATPASE_A"/>
    <property type="match status" value="1"/>
</dbReference>
<feature type="transmembrane region" description="Helical" evidence="12">
    <location>
        <begin position="78"/>
        <end position="101"/>
    </location>
</feature>
<dbReference type="GO" id="GO:0005886">
    <property type="term" value="C:plasma membrane"/>
    <property type="evidence" value="ECO:0007669"/>
    <property type="project" value="UniProtKB-SubCell"/>
</dbReference>
<dbReference type="KEGG" id="dog:HP555_02755"/>
<dbReference type="InterPro" id="IPR023011">
    <property type="entry name" value="ATP_synth_F0_asu_AS"/>
</dbReference>
<evidence type="ECO:0000256" key="7">
    <source>
        <dbReference type="ARBA" id="ARBA00022781"/>
    </source>
</evidence>
<dbReference type="InterPro" id="IPR000568">
    <property type="entry name" value="ATP_synth_F0_asu"/>
</dbReference>
<evidence type="ECO:0000256" key="2">
    <source>
        <dbReference type="ARBA" id="ARBA00006810"/>
    </source>
</evidence>
<evidence type="ECO:0000256" key="13">
    <source>
        <dbReference type="RuleBase" id="RU000483"/>
    </source>
</evidence>
<dbReference type="CDD" id="cd00310">
    <property type="entry name" value="ATP-synt_Fo_a_6"/>
    <property type="match status" value="1"/>
</dbReference>
<dbReference type="NCBIfam" id="TIGR01131">
    <property type="entry name" value="ATP_synt_6_or_A"/>
    <property type="match status" value="1"/>
</dbReference>
<dbReference type="Proteomes" id="UP000596092">
    <property type="component" value="Chromosome"/>
</dbReference>
<keyword evidence="10 12" id="KW-0472">Membrane</keyword>
<feature type="transmembrane region" description="Helical" evidence="12">
    <location>
        <begin position="193"/>
        <end position="215"/>
    </location>
</feature>
<keyword evidence="11 12" id="KW-0066">ATP synthesis</keyword>
<reference evidence="14 15" key="1">
    <citation type="submission" date="2020-05" db="EMBL/GenBank/DDBJ databases">
        <title>Complete genome of Desulfobulbus oligotrophicus.</title>
        <authorList>
            <person name="Podar M."/>
        </authorList>
    </citation>
    <scope>NUCLEOTIDE SEQUENCE [LARGE SCALE GENOMIC DNA]</scope>
    <source>
        <strain evidence="14 15">Prop6</strain>
    </source>
</reference>
<dbReference type="HAMAP" id="MF_01393">
    <property type="entry name" value="ATP_synth_a_bact"/>
    <property type="match status" value="1"/>
</dbReference>
<keyword evidence="7 12" id="KW-0375">Hydrogen ion transport</keyword>
<evidence type="ECO:0000313" key="15">
    <source>
        <dbReference type="Proteomes" id="UP000596092"/>
    </source>
</evidence>
<dbReference type="InterPro" id="IPR035908">
    <property type="entry name" value="F0_ATP_A_sf"/>
</dbReference>
<dbReference type="InterPro" id="IPR045082">
    <property type="entry name" value="ATP_syn_F0_a_bact/chloroplast"/>
</dbReference>
<proteinExistence type="inferred from homology"/>
<dbReference type="InterPro" id="IPR017692">
    <property type="entry name" value="Alt_ATP_synth_F0_Asu"/>
</dbReference>
<evidence type="ECO:0000256" key="12">
    <source>
        <dbReference type="HAMAP-Rule" id="MF_01393"/>
    </source>
</evidence>
<keyword evidence="6 12" id="KW-0812">Transmembrane</keyword>
<dbReference type="AlphaFoldDB" id="A0A7T5VBI9"/>
<keyword evidence="4 12" id="KW-1003">Cell membrane</keyword>
<dbReference type="PANTHER" id="PTHR42823:SF3">
    <property type="entry name" value="ATP SYNTHASE SUBUNIT A, CHLOROPLASTIC"/>
    <property type="match status" value="1"/>
</dbReference>
<dbReference type="PANTHER" id="PTHR42823">
    <property type="entry name" value="ATP SYNTHASE SUBUNIT A, CHLOROPLASTIC"/>
    <property type="match status" value="1"/>
</dbReference>
<evidence type="ECO:0000256" key="1">
    <source>
        <dbReference type="ARBA" id="ARBA00004141"/>
    </source>
</evidence>
<keyword evidence="5 12" id="KW-0138">CF(0)</keyword>
<evidence type="ECO:0000256" key="6">
    <source>
        <dbReference type="ARBA" id="ARBA00022692"/>
    </source>
</evidence>
<sequence>MTITPDAIVYWQFGPFAISATLVFTWVVMALLAGGSWLITCRLTGGTSVSRGQLLLEIVLDGIRGQIRGVVDVDADRYLPFIGTLFLFIVTSNVLVVVPGFQAPTGSLSTTTALALCVFVAVPVFGTMSQGLRGYLKTYLQPTWLMLPFNILSELTRTISLSIRLFGNMMSGTMIAAVALAIAPLFFPVIMSVLGLLIGVIQAYIFSVLALVYIVSATRAHEEQLGGPHNDNKGGSTRGEP</sequence>
<evidence type="ECO:0000256" key="9">
    <source>
        <dbReference type="ARBA" id="ARBA00023065"/>
    </source>
</evidence>
<organism evidence="14 15">
    <name type="scientific">Desulfobulbus oligotrophicus</name>
    <dbReference type="NCBI Taxonomy" id="1909699"/>
    <lineage>
        <taxon>Bacteria</taxon>
        <taxon>Pseudomonadati</taxon>
        <taxon>Thermodesulfobacteriota</taxon>
        <taxon>Desulfobulbia</taxon>
        <taxon>Desulfobulbales</taxon>
        <taxon>Desulfobulbaceae</taxon>
        <taxon>Desulfobulbus</taxon>
    </lineage>
</organism>
<accession>A0A7T5VBI9</accession>
<comment type="function">
    <text evidence="12 13">Key component of the proton channel; it plays a direct role in the translocation of protons across the membrane.</text>
</comment>
<keyword evidence="15" id="KW-1185">Reference proteome</keyword>
<dbReference type="GO" id="GO:0045259">
    <property type="term" value="C:proton-transporting ATP synthase complex"/>
    <property type="evidence" value="ECO:0007669"/>
    <property type="project" value="UniProtKB-KW"/>
</dbReference>